<accession>A0A975M471</accession>
<gene>
    <name evidence="2" type="ORF">KKR91_14520</name>
</gene>
<organism evidence="2 3">
    <name type="scientific">Arthrobacter jiangjiafuii</name>
    <dbReference type="NCBI Taxonomy" id="2817475"/>
    <lineage>
        <taxon>Bacteria</taxon>
        <taxon>Bacillati</taxon>
        <taxon>Actinomycetota</taxon>
        <taxon>Actinomycetes</taxon>
        <taxon>Micrococcales</taxon>
        <taxon>Micrococcaceae</taxon>
        <taxon>Arthrobacter</taxon>
    </lineage>
</organism>
<keyword evidence="1" id="KW-0472">Membrane</keyword>
<feature type="transmembrane region" description="Helical" evidence="1">
    <location>
        <begin position="6"/>
        <end position="31"/>
    </location>
</feature>
<feature type="transmembrane region" description="Helical" evidence="1">
    <location>
        <begin position="115"/>
        <end position="142"/>
    </location>
</feature>
<evidence type="ECO:0000313" key="3">
    <source>
        <dbReference type="Proteomes" id="UP000676885"/>
    </source>
</evidence>
<dbReference type="InterPro" id="IPR021315">
    <property type="entry name" value="Gap/Sap"/>
</dbReference>
<name>A0A975M471_9MICC</name>
<feature type="transmembrane region" description="Helical" evidence="1">
    <location>
        <begin position="74"/>
        <end position="94"/>
    </location>
</feature>
<dbReference type="Proteomes" id="UP000676885">
    <property type="component" value="Chromosome"/>
</dbReference>
<keyword evidence="1" id="KW-0812">Transmembrane</keyword>
<proteinExistence type="predicted"/>
<dbReference type="AlphaFoldDB" id="A0A975M471"/>
<dbReference type="Pfam" id="PF11139">
    <property type="entry name" value="SfLAP"/>
    <property type="match status" value="1"/>
</dbReference>
<feature type="transmembrane region" description="Helical" evidence="1">
    <location>
        <begin position="38"/>
        <end position="62"/>
    </location>
</feature>
<feature type="transmembrane region" description="Helical" evidence="1">
    <location>
        <begin position="154"/>
        <end position="177"/>
    </location>
</feature>
<keyword evidence="1" id="KW-1133">Transmembrane helix</keyword>
<reference evidence="2 3" key="1">
    <citation type="submission" date="2021-05" db="EMBL/GenBank/DDBJ databases">
        <title>Novel species in genus Arthrobacter.</title>
        <authorList>
            <person name="Zhang G."/>
        </authorList>
    </citation>
    <scope>NUCLEOTIDE SEQUENCE [LARGE SCALE GENOMIC DNA]</scope>
    <source>
        <strain evidence="3">zg-ZUI227</strain>
    </source>
</reference>
<dbReference type="RefSeq" id="WP_210227737.1">
    <property type="nucleotide sequence ID" value="NZ_CP076022.1"/>
</dbReference>
<dbReference type="EMBL" id="CP076022">
    <property type="protein sequence ID" value="QWC09668.1"/>
    <property type="molecule type" value="Genomic_DNA"/>
</dbReference>
<evidence type="ECO:0000256" key="1">
    <source>
        <dbReference type="SAM" id="Phobius"/>
    </source>
</evidence>
<protein>
    <submittedName>
        <fullName evidence="2">GAP family protein</fullName>
    </submittedName>
</protein>
<evidence type="ECO:0000313" key="2">
    <source>
        <dbReference type="EMBL" id="QWC09668.1"/>
    </source>
</evidence>
<sequence>MLSLLTSLVSVAVAGAMSSVPVSVTIMILLSPTPRRRAVLFLCASIAGSVIVVGLSAAGLYLLPGRPRLDQVSVPAFLGILVGVGLTLYATYLFRRQAPPNKGRMEKLRTRIETARAWEFAVLGLGLNLRPKAILLAVAAGTMIGVRGQPPIEAAMLVLAYAAVAQSAVVVPIGIWLRSPDRAQDHLRALAAWMQRNGRTITAIVVLLIGVFLLGYNLLQLP</sequence>
<keyword evidence="3" id="KW-1185">Reference proteome</keyword>
<dbReference type="KEGG" id="ajg:KKR91_14520"/>
<feature type="transmembrane region" description="Helical" evidence="1">
    <location>
        <begin position="198"/>
        <end position="219"/>
    </location>
</feature>